<comment type="similarity">
    <text evidence="1">Belongs to the hemerythrin family.</text>
</comment>
<evidence type="ECO:0000256" key="3">
    <source>
        <dbReference type="ARBA" id="ARBA00023004"/>
    </source>
</evidence>
<protein>
    <submittedName>
        <fullName evidence="5">Hemerythrin-like metal-binding domain protein</fullName>
    </submittedName>
</protein>
<dbReference type="SUPFAM" id="SSF47188">
    <property type="entry name" value="Hemerythrin-like"/>
    <property type="match status" value="1"/>
</dbReference>
<dbReference type="Proteomes" id="UP001158049">
    <property type="component" value="Unassembled WGS sequence"/>
</dbReference>
<dbReference type="InterPro" id="IPR012312">
    <property type="entry name" value="Hemerythrin-like"/>
</dbReference>
<evidence type="ECO:0000259" key="4">
    <source>
        <dbReference type="Pfam" id="PF01814"/>
    </source>
</evidence>
<keyword evidence="6" id="KW-1185">Reference proteome</keyword>
<feature type="domain" description="Hemerythrin-like" evidence="4">
    <location>
        <begin position="20"/>
        <end position="127"/>
    </location>
</feature>
<keyword evidence="2" id="KW-0479">Metal-binding</keyword>
<comment type="caution">
    <text evidence="5">The sequence shown here is derived from an EMBL/GenBank/DDBJ whole genome shotgun (WGS) entry which is preliminary data.</text>
</comment>
<dbReference type="PANTHER" id="PTHR37164">
    <property type="entry name" value="BACTERIOHEMERYTHRIN"/>
    <property type="match status" value="1"/>
</dbReference>
<sequence>MSDEDAARAGRYWSPQLSVGVDAVDACHRELLSELAALEDEQDAQFADRYTGFVARVERDFREEEALMERTAFSGLHGHREQHARMLGGLHHVARQVMAGDLAAGRDLVAMLPGWFMLHIATMDGALAAGVSTPARETPA</sequence>
<keyword evidence="3" id="KW-0408">Iron</keyword>
<dbReference type="Pfam" id="PF01814">
    <property type="entry name" value="Hemerythrin"/>
    <property type="match status" value="1"/>
</dbReference>
<evidence type="ECO:0000313" key="5">
    <source>
        <dbReference type="EMBL" id="SMP48953.1"/>
    </source>
</evidence>
<dbReference type="CDD" id="cd12107">
    <property type="entry name" value="Hemerythrin"/>
    <property type="match status" value="1"/>
</dbReference>
<dbReference type="InterPro" id="IPR035938">
    <property type="entry name" value="Hemerythrin-like_sf"/>
</dbReference>
<dbReference type="PANTHER" id="PTHR37164:SF1">
    <property type="entry name" value="BACTERIOHEMERYTHRIN"/>
    <property type="match status" value="1"/>
</dbReference>
<reference evidence="5 6" key="1">
    <citation type="submission" date="2017-05" db="EMBL/GenBank/DDBJ databases">
        <authorList>
            <person name="Varghese N."/>
            <person name="Submissions S."/>
        </authorList>
    </citation>
    <scope>NUCLEOTIDE SEQUENCE [LARGE SCALE GENOMIC DNA]</scope>
    <source>
        <strain evidence="5 6">DSM 26001</strain>
    </source>
</reference>
<name>A0ABY1PUU2_9BURK</name>
<proteinExistence type="inferred from homology"/>
<dbReference type="InterPro" id="IPR012827">
    <property type="entry name" value="Hemerythrin_metal-bd"/>
</dbReference>
<gene>
    <name evidence="5" type="ORF">SAMN06295970_102192</name>
</gene>
<organism evidence="5 6">
    <name type="scientific">Noviherbaspirillum suwonense</name>
    <dbReference type="NCBI Taxonomy" id="1224511"/>
    <lineage>
        <taxon>Bacteria</taxon>
        <taxon>Pseudomonadati</taxon>
        <taxon>Pseudomonadota</taxon>
        <taxon>Betaproteobacteria</taxon>
        <taxon>Burkholderiales</taxon>
        <taxon>Oxalobacteraceae</taxon>
        <taxon>Noviherbaspirillum</taxon>
    </lineage>
</organism>
<accession>A0ABY1PUU2</accession>
<dbReference type="EMBL" id="FXUL01000002">
    <property type="protein sequence ID" value="SMP48953.1"/>
    <property type="molecule type" value="Genomic_DNA"/>
</dbReference>
<dbReference type="NCBIfam" id="TIGR02481">
    <property type="entry name" value="hemeryth_dom"/>
    <property type="match status" value="1"/>
</dbReference>
<evidence type="ECO:0000256" key="2">
    <source>
        <dbReference type="ARBA" id="ARBA00022723"/>
    </source>
</evidence>
<dbReference type="Gene3D" id="1.20.120.50">
    <property type="entry name" value="Hemerythrin-like"/>
    <property type="match status" value="1"/>
</dbReference>
<evidence type="ECO:0000313" key="6">
    <source>
        <dbReference type="Proteomes" id="UP001158049"/>
    </source>
</evidence>
<dbReference type="InterPro" id="IPR050669">
    <property type="entry name" value="Hemerythrin"/>
</dbReference>
<evidence type="ECO:0000256" key="1">
    <source>
        <dbReference type="ARBA" id="ARBA00010587"/>
    </source>
</evidence>
<dbReference type="RefSeq" id="WP_283440994.1">
    <property type="nucleotide sequence ID" value="NZ_FXUL01000002.1"/>
</dbReference>